<feature type="transmembrane region" description="Helical" evidence="1">
    <location>
        <begin position="12"/>
        <end position="35"/>
    </location>
</feature>
<organism evidence="2 3">
    <name type="scientific">Actinoallomurus vinaceus</name>
    <dbReference type="NCBI Taxonomy" id="1080074"/>
    <lineage>
        <taxon>Bacteria</taxon>
        <taxon>Bacillati</taxon>
        <taxon>Actinomycetota</taxon>
        <taxon>Actinomycetes</taxon>
        <taxon>Streptosporangiales</taxon>
        <taxon>Thermomonosporaceae</taxon>
        <taxon>Actinoallomurus</taxon>
    </lineage>
</organism>
<dbReference type="EMBL" id="BAABHK010000005">
    <property type="protein sequence ID" value="GAA4628017.1"/>
    <property type="molecule type" value="Genomic_DNA"/>
</dbReference>
<evidence type="ECO:0008006" key="4">
    <source>
        <dbReference type="Google" id="ProtNLM"/>
    </source>
</evidence>
<evidence type="ECO:0000313" key="2">
    <source>
        <dbReference type="EMBL" id="GAA4628017.1"/>
    </source>
</evidence>
<protein>
    <recommendedName>
        <fullName evidence="4">DUF2850 domain-containing protein</fullName>
    </recommendedName>
</protein>
<keyword evidence="1" id="KW-0812">Transmembrane</keyword>
<accession>A0ABP8UCK2</accession>
<keyword evidence="1" id="KW-1133">Transmembrane helix</keyword>
<keyword evidence="1" id="KW-0472">Membrane</keyword>
<gene>
    <name evidence="2" type="ORF">GCM10023196_042640</name>
</gene>
<name>A0ABP8UCK2_9ACTN</name>
<dbReference type="RefSeq" id="WP_345432667.1">
    <property type="nucleotide sequence ID" value="NZ_BAABHK010000005.1"/>
</dbReference>
<reference evidence="3" key="1">
    <citation type="journal article" date="2019" name="Int. J. Syst. Evol. Microbiol.">
        <title>The Global Catalogue of Microorganisms (GCM) 10K type strain sequencing project: providing services to taxonomists for standard genome sequencing and annotation.</title>
        <authorList>
            <consortium name="The Broad Institute Genomics Platform"/>
            <consortium name="The Broad Institute Genome Sequencing Center for Infectious Disease"/>
            <person name="Wu L."/>
            <person name="Ma J."/>
        </authorList>
    </citation>
    <scope>NUCLEOTIDE SEQUENCE [LARGE SCALE GENOMIC DNA]</scope>
    <source>
        <strain evidence="3">JCM 17939</strain>
    </source>
</reference>
<evidence type="ECO:0000313" key="3">
    <source>
        <dbReference type="Proteomes" id="UP001501442"/>
    </source>
</evidence>
<sequence length="133" mass="14558">MAADRVHWGKRFGLMALGAVAGIMLTVSFFIVAAWPQSTLVHSENQPLTVRYQDGRAHHLGLYRERTLLYGESYHLVVGSDPSLSYGHRVDINATVGGGFGVRATEWTAAGLRIRFTTGHDLFVPAAMFIGGR</sequence>
<evidence type="ECO:0000256" key="1">
    <source>
        <dbReference type="SAM" id="Phobius"/>
    </source>
</evidence>
<proteinExistence type="predicted"/>
<comment type="caution">
    <text evidence="2">The sequence shown here is derived from an EMBL/GenBank/DDBJ whole genome shotgun (WGS) entry which is preliminary data.</text>
</comment>
<keyword evidence="3" id="KW-1185">Reference proteome</keyword>
<dbReference type="Proteomes" id="UP001501442">
    <property type="component" value="Unassembled WGS sequence"/>
</dbReference>